<dbReference type="Pfam" id="PF00717">
    <property type="entry name" value="Peptidase_S24"/>
    <property type="match status" value="1"/>
</dbReference>
<gene>
    <name evidence="14" type="ORF">A3C72_00155</name>
</gene>
<keyword evidence="10" id="KW-0234">DNA repair</keyword>
<dbReference type="InterPro" id="IPR036390">
    <property type="entry name" value="WH_DNA-bd_sf"/>
</dbReference>
<evidence type="ECO:0000256" key="5">
    <source>
        <dbReference type="ARBA" id="ARBA00022801"/>
    </source>
</evidence>
<dbReference type="InterPro" id="IPR036286">
    <property type="entry name" value="LexA/Signal_pep-like_sf"/>
</dbReference>
<dbReference type="InterPro" id="IPR050077">
    <property type="entry name" value="LexA_repressor"/>
</dbReference>
<evidence type="ECO:0000256" key="11">
    <source>
        <dbReference type="ARBA" id="ARBA00023236"/>
    </source>
</evidence>
<dbReference type="Proteomes" id="UP000177130">
    <property type="component" value="Unassembled WGS sequence"/>
</dbReference>
<name>A0A1G2MFL1_9BACT</name>
<keyword evidence="9" id="KW-0804">Transcription</keyword>
<keyword evidence="8" id="KW-0238">DNA-binding</keyword>
<dbReference type="PANTHER" id="PTHR33516">
    <property type="entry name" value="LEXA REPRESSOR"/>
    <property type="match status" value="1"/>
</dbReference>
<dbReference type="GO" id="GO:0006281">
    <property type="term" value="P:DNA repair"/>
    <property type="evidence" value="ECO:0007669"/>
    <property type="project" value="UniProtKB-KW"/>
</dbReference>
<dbReference type="InterPro" id="IPR036388">
    <property type="entry name" value="WH-like_DNA-bd_sf"/>
</dbReference>
<dbReference type="NCBIfam" id="TIGR00498">
    <property type="entry name" value="lexA"/>
    <property type="match status" value="1"/>
</dbReference>
<proteinExistence type="inferred from homology"/>
<evidence type="ECO:0000256" key="1">
    <source>
        <dbReference type="ARBA" id="ARBA00007484"/>
    </source>
</evidence>
<dbReference type="GO" id="GO:0009432">
    <property type="term" value="P:SOS response"/>
    <property type="evidence" value="ECO:0007669"/>
    <property type="project" value="UniProtKB-KW"/>
</dbReference>
<feature type="domain" description="Peptidase S24/S26A/S26B/S26C" evidence="13">
    <location>
        <begin position="69"/>
        <end position="181"/>
    </location>
</feature>
<dbReference type="InterPro" id="IPR006200">
    <property type="entry name" value="LexA"/>
</dbReference>
<evidence type="ECO:0000256" key="8">
    <source>
        <dbReference type="ARBA" id="ARBA00023125"/>
    </source>
</evidence>
<evidence type="ECO:0000313" key="15">
    <source>
        <dbReference type="Proteomes" id="UP000177130"/>
    </source>
</evidence>
<reference evidence="14 15" key="1">
    <citation type="journal article" date="2016" name="Nat. Commun.">
        <title>Thousands of microbial genomes shed light on interconnected biogeochemical processes in an aquifer system.</title>
        <authorList>
            <person name="Anantharaman K."/>
            <person name="Brown C.T."/>
            <person name="Hug L.A."/>
            <person name="Sharon I."/>
            <person name="Castelle C.J."/>
            <person name="Probst A.J."/>
            <person name="Thomas B.C."/>
            <person name="Singh A."/>
            <person name="Wilkins M.J."/>
            <person name="Karaoz U."/>
            <person name="Brodie E.L."/>
            <person name="Williams K.H."/>
            <person name="Hubbard S.S."/>
            <person name="Banfield J.F."/>
        </authorList>
    </citation>
    <scope>NUCLEOTIDE SEQUENCE [LARGE SCALE GENOMIC DNA]</scope>
</reference>
<keyword evidence="6 12" id="KW-0068">Autocatalytic cleavage</keyword>
<dbReference type="EMBL" id="MHRK01000052">
    <property type="protein sequence ID" value="OHA22494.1"/>
    <property type="molecule type" value="Genomic_DNA"/>
</dbReference>
<keyword evidence="2" id="KW-0678">Repressor</keyword>
<comment type="similarity">
    <text evidence="1 12">Belongs to the peptidase S24 family.</text>
</comment>
<dbReference type="GO" id="GO:0045892">
    <property type="term" value="P:negative regulation of DNA-templated transcription"/>
    <property type="evidence" value="ECO:0007669"/>
    <property type="project" value="InterPro"/>
</dbReference>
<evidence type="ECO:0000256" key="6">
    <source>
        <dbReference type="ARBA" id="ARBA00022813"/>
    </source>
</evidence>
<dbReference type="AlphaFoldDB" id="A0A1G2MFL1"/>
<dbReference type="Gene3D" id="1.10.10.10">
    <property type="entry name" value="Winged helix-like DNA-binding domain superfamily/Winged helix DNA-binding domain"/>
    <property type="match status" value="1"/>
</dbReference>
<keyword evidence="11" id="KW-0742">SOS response</keyword>
<evidence type="ECO:0000256" key="2">
    <source>
        <dbReference type="ARBA" id="ARBA00022491"/>
    </source>
</evidence>
<evidence type="ECO:0000256" key="9">
    <source>
        <dbReference type="ARBA" id="ARBA00023163"/>
    </source>
</evidence>
<keyword evidence="3" id="KW-0235">DNA replication</keyword>
<keyword evidence="4" id="KW-0227">DNA damage</keyword>
<keyword evidence="7" id="KW-0805">Transcription regulation</keyword>
<dbReference type="InterPro" id="IPR039418">
    <property type="entry name" value="LexA-like"/>
</dbReference>
<dbReference type="PRINTS" id="PR00726">
    <property type="entry name" value="LEXASERPTASE"/>
</dbReference>
<accession>A0A1G2MFL1</accession>
<evidence type="ECO:0000256" key="3">
    <source>
        <dbReference type="ARBA" id="ARBA00022705"/>
    </source>
</evidence>
<sequence>MENHKRKIISFYKKSGRMPSYSEIMDLTGYKSKSAVHYFIEKLVAEGIVMKDQKKRLILQKNYEGEVRVLGTVEAGFPSPAEEELADTLSLDDYLIKNKEATYMLRVKGDSMIDAGIMEGDMVLVERGKNPKIGDIVIAEVDREFTMKYFRIKNGKPYLEPSNQNYKPIYPTNELKVIAIVKAVVRKY</sequence>
<dbReference type="Gene3D" id="2.10.109.10">
    <property type="entry name" value="Umud Fragment, subunit A"/>
    <property type="match status" value="1"/>
</dbReference>
<keyword evidence="5 12" id="KW-0378">Hydrolase</keyword>
<dbReference type="STRING" id="1802306.A3C72_00155"/>
<evidence type="ECO:0000256" key="7">
    <source>
        <dbReference type="ARBA" id="ARBA00023015"/>
    </source>
</evidence>
<dbReference type="GO" id="GO:0006260">
    <property type="term" value="P:DNA replication"/>
    <property type="evidence" value="ECO:0007669"/>
    <property type="project" value="UniProtKB-KW"/>
</dbReference>
<dbReference type="InterPro" id="IPR006197">
    <property type="entry name" value="Peptidase_S24_LexA"/>
</dbReference>
<comment type="caution">
    <text evidence="14">The sequence shown here is derived from an EMBL/GenBank/DDBJ whole genome shotgun (WGS) entry which is preliminary data.</text>
</comment>
<dbReference type="GO" id="GO:0003677">
    <property type="term" value="F:DNA binding"/>
    <property type="evidence" value="ECO:0007669"/>
    <property type="project" value="UniProtKB-KW"/>
</dbReference>
<dbReference type="CDD" id="cd06529">
    <property type="entry name" value="S24_LexA-like"/>
    <property type="match status" value="1"/>
</dbReference>
<protein>
    <submittedName>
        <fullName evidence="14">Repressor LexA</fullName>
    </submittedName>
</protein>
<evidence type="ECO:0000313" key="14">
    <source>
        <dbReference type="EMBL" id="OHA22494.1"/>
    </source>
</evidence>
<evidence type="ECO:0000256" key="4">
    <source>
        <dbReference type="ARBA" id="ARBA00022763"/>
    </source>
</evidence>
<dbReference type="SUPFAM" id="SSF51306">
    <property type="entry name" value="LexA/Signal peptidase"/>
    <property type="match status" value="1"/>
</dbReference>
<dbReference type="InterPro" id="IPR015927">
    <property type="entry name" value="Peptidase_S24_S26A/B/C"/>
</dbReference>
<evidence type="ECO:0000259" key="13">
    <source>
        <dbReference type="Pfam" id="PF00717"/>
    </source>
</evidence>
<dbReference type="NCBIfam" id="NF007621">
    <property type="entry name" value="PRK10276.1"/>
    <property type="match status" value="1"/>
</dbReference>
<dbReference type="GO" id="GO:0004252">
    <property type="term" value="F:serine-type endopeptidase activity"/>
    <property type="evidence" value="ECO:0007669"/>
    <property type="project" value="InterPro"/>
</dbReference>
<dbReference type="PANTHER" id="PTHR33516:SF2">
    <property type="entry name" value="LEXA REPRESSOR-RELATED"/>
    <property type="match status" value="1"/>
</dbReference>
<evidence type="ECO:0000256" key="10">
    <source>
        <dbReference type="ARBA" id="ARBA00023204"/>
    </source>
</evidence>
<organism evidence="14 15">
    <name type="scientific">Candidatus Taylorbacteria bacterium RIFCSPHIGHO2_02_FULL_43_32b</name>
    <dbReference type="NCBI Taxonomy" id="1802306"/>
    <lineage>
        <taxon>Bacteria</taxon>
        <taxon>Candidatus Tayloriibacteriota</taxon>
    </lineage>
</organism>
<dbReference type="SUPFAM" id="SSF46785">
    <property type="entry name" value="Winged helix' DNA-binding domain"/>
    <property type="match status" value="1"/>
</dbReference>
<evidence type="ECO:0000256" key="12">
    <source>
        <dbReference type="RuleBase" id="RU003991"/>
    </source>
</evidence>